<accession>A0A379IL54</accession>
<feature type="domain" description="HTH cro/C1-type" evidence="1">
    <location>
        <begin position="27"/>
        <end position="79"/>
    </location>
</feature>
<dbReference type="EMBL" id="UGUS01000002">
    <property type="protein sequence ID" value="SUD34170.1"/>
    <property type="molecule type" value="Genomic_DNA"/>
</dbReference>
<name>A0A379IL54_PSEFL</name>
<evidence type="ECO:0000313" key="3">
    <source>
        <dbReference type="Proteomes" id="UP000255125"/>
    </source>
</evidence>
<dbReference type="Gene3D" id="1.10.10.60">
    <property type="entry name" value="Homeodomain-like"/>
    <property type="match status" value="1"/>
</dbReference>
<dbReference type="GO" id="GO:0003677">
    <property type="term" value="F:DNA binding"/>
    <property type="evidence" value="ECO:0007669"/>
    <property type="project" value="InterPro"/>
</dbReference>
<evidence type="ECO:0000313" key="2">
    <source>
        <dbReference type="EMBL" id="SUD34170.1"/>
    </source>
</evidence>
<dbReference type="SMART" id="SM00530">
    <property type="entry name" value="HTH_XRE"/>
    <property type="match status" value="1"/>
</dbReference>
<dbReference type="Gene3D" id="1.10.260.40">
    <property type="entry name" value="lambda repressor-like DNA-binding domains"/>
    <property type="match status" value="1"/>
</dbReference>
<dbReference type="PROSITE" id="PS50943">
    <property type="entry name" value="HTH_CROC1"/>
    <property type="match status" value="1"/>
</dbReference>
<organism evidence="2 3">
    <name type="scientific">Pseudomonas fluorescens</name>
    <dbReference type="NCBI Taxonomy" id="294"/>
    <lineage>
        <taxon>Bacteria</taxon>
        <taxon>Pseudomonadati</taxon>
        <taxon>Pseudomonadota</taxon>
        <taxon>Gammaproteobacteria</taxon>
        <taxon>Pseudomonadales</taxon>
        <taxon>Pseudomonadaceae</taxon>
        <taxon>Pseudomonas</taxon>
    </lineage>
</organism>
<dbReference type="InterPro" id="IPR010982">
    <property type="entry name" value="Lambda_DNA-bd_dom_sf"/>
</dbReference>
<dbReference type="SUPFAM" id="SSF47413">
    <property type="entry name" value="lambda repressor-like DNA-binding domains"/>
    <property type="match status" value="1"/>
</dbReference>
<evidence type="ECO:0000259" key="1">
    <source>
        <dbReference type="PROSITE" id="PS50943"/>
    </source>
</evidence>
<dbReference type="Pfam" id="PF01381">
    <property type="entry name" value="HTH_3"/>
    <property type="match status" value="1"/>
</dbReference>
<dbReference type="CDD" id="cd00093">
    <property type="entry name" value="HTH_XRE"/>
    <property type="match status" value="1"/>
</dbReference>
<dbReference type="RefSeq" id="WP_115284395.1">
    <property type="nucleotide sequence ID" value="NZ_UGUS01000002.1"/>
</dbReference>
<reference evidence="2 3" key="1">
    <citation type="submission" date="2018-06" db="EMBL/GenBank/DDBJ databases">
        <authorList>
            <consortium name="Pathogen Informatics"/>
            <person name="Doyle S."/>
        </authorList>
    </citation>
    <scope>NUCLEOTIDE SEQUENCE [LARGE SCALE GENOMIC DNA]</scope>
    <source>
        <strain evidence="2 3">NCTC10392</strain>
    </source>
</reference>
<gene>
    <name evidence="2" type="ORF">NCTC10392_05459</name>
</gene>
<protein>
    <submittedName>
        <fullName evidence="2">Cro/CI family transcriptional regulator</fullName>
    </submittedName>
</protein>
<sequence>MVAHTGVETIGRCLPRESGNFCTLFNIRALRDLRGSAQEELAEISSQANLSRLEQGKTQVSLVKLSKIARTLDFDLVALVALCQALQNGSSPIDVMAKASQDLEGFIALGGLQGLKKHWDAGEGLVKRTRGKPSSPDRIRAVLELKASGMSKAEVSRALGLPEATVRRYWLKELPG</sequence>
<proteinExistence type="predicted"/>
<dbReference type="InterPro" id="IPR001387">
    <property type="entry name" value="Cro/C1-type_HTH"/>
</dbReference>
<dbReference type="AlphaFoldDB" id="A0A379IL54"/>
<dbReference type="Proteomes" id="UP000255125">
    <property type="component" value="Unassembled WGS sequence"/>
</dbReference>
<dbReference type="OrthoDB" id="6921721at2"/>